<reference evidence="3 4" key="1">
    <citation type="submission" date="2014-03" db="EMBL/GenBank/DDBJ databases">
        <title>Sequencing and Comparison of Genomes and Transcriptome Profiles of Human Ehrlichiosis Agents.</title>
        <authorList>
            <person name="Lin M."/>
            <person name="Daugherty S.C."/>
            <person name="Nagaraj S."/>
            <person name="Cheng Z."/>
            <person name="Xiong Q."/>
            <person name="Lin F.-Y."/>
            <person name="Sengamalay N."/>
            <person name="Ott S."/>
            <person name="Godinez A."/>
            <person name="Tallon L.J."/>
            <person name="Sadzewicz L."/>
            <person name="Fraser C.M."/>
            <person name="Dunning Hotopp J.C."/>
            <person name="Rikihisa Y."/>
        </authorList>
    </citation>
    <scope>NUCLEOTIDE SEQUENCE [LARGE SCALE GENOMIC DNA]</scope>
    <source>
        <strain evidence="3 4">HF</strain>
    </source>
</reference>
<protein>
    <submittedName>
        <fullName evidence="3">Surface antigen family protein</fullName>
    </submittedName>
</protein>
<evidence type="ECO:0000313" key="3">
    <source>
        <dbReference type="EMBL" id="AHX04949.1"/>
    </source>
</evidence>
<dbReference type="eggNOG" id="COG3637">
    <property type="taxonomic scope" value="Bacteria"/>
</dbReference>
<proteinExistence type="predicted"/>
<keyword evidence="1" id="KW-0732">Signal</keyword>
<gene>
    <name evidence="3" type="ORF">EHF_0052</name>
</gene>
<dbReference type="RefSeq" id="WP_044193930.1">
    <property type="nucleotide sequence ID" value="NZ_CP007474.1"/>
</dbReference>
<dbReference type="Pfam" id="PF01617">
    <property type="entry name" value="Surface_Ag_2"/>
    <property type="match status" value="1"/>
</dbReference>
<feature type="domain" description="Msp4/OMP-like" evidence="2">
    <location>
        <begin position="36"/>
        <end position="301"/>
    </location>
</feature>
<dbReference type="STRING" id="391036.EHF_0052"/>
<dbReference type="HOGENOM" id="CLU_078984_0_0_5"/>
<feature type="chain" id="PRO_5004957412" evidence="1">
    <location>
        <begin position="25"/>
        <end position="301"/>
    </location>
</feature>
<dbReference type="AlphaFoldDB" id="X5H2C9"/>
<dbReference type="InterPro" id="IPR002566">
    <property type="entry name" value="Msp4_OMP-like"/>
</dbReference>
<evidence type="ECO:0000256" key="1">
    <source>
        <dbReference type="SAM" id="SignalP"/>
    </source>
</evidence>
<dbReference type="SUPFAM" id="SSF56925">
    <property type="entry name" value="OMPA-like"/>
    <property type="match status" value="1"/>
</dbReference>
<dbReference type="Gene3D" id="2.40.160.20">
    <property type="match status" value="1"/>
</dbReference>
<organism evidence="3 4">
    <name type="scientific">Ehrlichia japonica</name>
    <dbReference type="NCBI Taxonomy" id="391036"/>
    <lineage>
        <taxon>Bacteria</taxon>
        <taxon>Pseudomonadati</taxon>
        <taxon>Pseudomonadota</taxon>
        <taxon>Alphaproteobacteria</taxon>
        <taxon>Rickettsiales</taxon>
        <taxon>Anaplasmataceae</taxon>
        <taxon>Ehrlichia</taxon>
    </lineage>
</organism>
<dbReference type="OrthoDB" id="7165837at2"/>
<feature type="signal peptide" evidence="1">
    <location>
        <begin position="1"/>
        <end position="24"/>
    </location>
</feature>
<accession>X5H2C9</accession>
<evidence type="ECO:0000259" key="2">
    <source>
        <dbReference type="Pfam" id="PF01617"/>
    </source>
</evidence>
<dbReference type="KEGG" id="ehh:EHF_0052"/>
<keyword evidence="4" id="KW-1185">Reference proteome</keyword>
<dbReference type="Proteomes" id="UP000023762">
    <property type="component" value="Chromosome"/>
</dbReference>
<dbReference type="EMBL" id="CP007474">
    <property type="protein sequence ID" value="AHX04949.1"/>
    <property type="molecule type" value="Genomic_DNA"/>
</dbReference>
<name>X5H2C9_9RICK</name>
<sequence length="301" mass="33463">MKNKFIAISTALVCLLSSPNISFSETVNSKIEKHFGLYISGQYKPSVSVFSNFSVKETNVATKQLIALKKDIDSVEIDASNADKGISKPEHFNIPYTVEFQDNAVNFNGAIGYSFSEGPRIEVEGFYEKFDVKNPGGYTKVKDAYRYFALARDLEATKFQPKNKSSSSSSPPPTPGVFHTVMKNDGLSILATIVNVCYDFSLDELSVSPYICVGMGINAIEFFDVLHVKFAYQSKLGISYQLFPKINLFVNGYYHQVIGNQFKNLNVQYVYDLEKAPKVTSAVATLDVAYFGSEAGIRFTF</sequence>
<evidence type="ECO:0000313" key="4">
    <source>
        <dbReference type="Proteomes" id="UP000023762"/>
    </source>
</evidence>
<dbReference type="InterPro" id="IPR011250">
    <property type="entry name" value="OMP/PagP_B-barrel"/>
</dbReference>